<comment type="caution">
    <text evidence="2">The sequence shown here is derived from an EMBL/GenBank/DDBJ whole genome shotgun (WGS) entry which is preliminary data.</text>
</comment>
<dbReference type="CDD" id="cd02219">
    <property type="entry name" value="cupin_YjlB-like"/>
    <property type="match status" value="1"/>
</dbReference>
<dbReference type="Pfam" id="PF00190">
    <property type="entry name" value="Cupin_1"/>
    <property type="match status" value="1"/>
</dbReference>
<evidence type="ECO:0000313" key="2">
    <source>
        <dbReference type="EMBL" id="KAK5089585.1"/>
    </source>
</evidence>
<accession>A0ABR0K7H9</accession>
<dbReference type="SUPFAM" id="SSF51182">
    <property type="entry name" value="RmlC-like cupins"/>
    <property type="match status" value="1"/>
</dbReference>
<dbReference type="InterPro" id="IPR011051">
    <property type="entry name" value="RmlC_Cupin_sf"/>
</dbReference>
<proteinExistence type="predicted"/>
<organism evidence="2 3">
    <name type="scientific">Lithohypha guttulata</name>
    <dbReference type="NCBI Taxonomy" id="1690604"/>
    <lineage>
        <taxon>Eukaryota</taxon>
        <taxon>Fungi</taxon>
        <taxon>Dikarya</taxon>
        <taxon>Ascomycota</taxon>
        <taxon>Pezizomycotina</taxon>
        <taxon>Eurotiomycetes</taxon>
        <taxon>Chaetothyriomycetidae</taxon>
        <taxon>Chaetothyriales</taxon>
        <taxon>Trichomeriaceae</taxon>
        <taxon>Lithohypha</taxon>
    </lineage>
</organism>
<dbReference type="PANTHER" id="PTHR36448">
    <property type="entry name" value="BLR7373 PROTEIN"/>
    <property type="match status" value="1"/>
</dbReference>
<dbReference type="PANTHER" id="PTHR36448:SF3">
    <property type="entry name" value="CUPIN TYPE-2 DOMAIN-CONTAINING PROTEIN"/>
    <property type="match status" value="1"/>
</dbReference>
<protein>
    <recommendedName>
        <fullName evidence="1">Cupin type-1 domain-containing protein</fullName>
    </recommendedName>
</protein>
<dbReference type="InterPro" id="IPR006045">
    <property type="entry name" value="Cupin_1"/>
</dbReference>
<reference evidence="2 3" key="1">
    <citation type="submission" date="2023-08" db="EMBL/GenBank/DDBJ databases">
        <title>Black Yeasts Isolated from many extreme environments.</title>
        <authorList>
            <person name="Coleine C."/>
            <person name="Stajich J.E."/>
            <person name="Selbmann L."/>
        </authorList>
    </citation>
    <scope>NUCLEOTIDE SEQUENCE [LARGE SCALE GENOMIC DNA]</scope>
    <source>
        <strain evidence="2 3">CCFEE 5885</strain>
    </source>
</reference>
<evidence type="ECO:0000313" key="3">
    <source>
        <dbReference type="Proteomes" id="UP001345013"/>
    </source>
</evidence>
<keyword evidence="3" id="KW-1185">Reference proteome</keyword>
<evidence type="ECO:0000259" key="1">
    <source>
        <dbReference type="Pfam" id="PF00190"/>
    </source>
</evidence>
<dbReference type="Proteomes" id="UP001345013">
    <property type="component" value="Unassembled WGS sequence"/>
</dbReference>
<sequence length="262" mass="28654">MGRLRQTDIQDNYIHEIVSNNTHQPTSTGQSYTMVEVRKYHLPPTALIPNSPHPLLHYPGLLANKTDLTPHHVYDLFDSNGWQVQWIFRYDQTQDSHYHSQAHECMAVLTGSATIRFGVADTDPDLEVSTHGSGKEDGGIELQAKAGDVFVLPAGLAHKTFDTRPKGELALLTPGNGHGVAAENVREALAGIKLDGFTMIGAYPKVGANTWDFAIGGENQGEYEKVWNVPKPECDPVLGKSEEGLCGLWRGSDAVPSRSSKL</sequence>
<dbReference type="EMBL" id="JAVRRG010000074">
    <property type="protein sequence ID" value="KAK5089585.1"/>
    <property type="molecule type" value="Genomic_DNA"/>
</dbReference>
<gene>
    <name evidence="2" type="ORF">LTR24_006046</name>
</gene>
<dbReference type="Gene3D" id="2.60.120.10">
    <property type="entry name" value="Jelly Rolls"/>
    <property type="match status" value="1"/>
</dbReference>
<dbReference type="InterPro" id="IPR014710">
    <property type="entry name" value="RmlC-like_jellyroll"/>
</dbReference>
<name>A0ABR0K7H9_9EURO</name>
<feature type="domain" description="Cupin type-1" evidence="1">
    <location>
        <begin position="97"/>
        <end position="161"/>
    </location>
</feature>
<dbReference type="InterPro" id="IPR047121">
    <property type="entry name" value="YjiB-like"/>
</dbReference>